<keyword evidence="6" id="KW-0812">Transmembrane</keyword>
<comment type="caution">
    <text evidence="14">The sequence shown here is derived from an EMBL/GenBank/DDBJ whole genome shotgun (WGS) entry which is preliminary data.</text>
</comment>
<dbReference type="CDD" id="cd00130">
    <property type="entry name" value="PAS"/>
    <property type="match status" value="1"/>
</dbReference>
<feature type="domain" description="Histidine kinase" evidence="12">
    <location>
        <begin position="207"/>
        <end position="394"/>
    </location>
</feature>
<dbReference type="EC" id="2.7.13.3" evidence="3"/>
<evidence type="ECO:0000256" key="1">
    <source>
        <dbReference type="ARBA" id="ARBA00000085"/>
    </source>
</evidence>
<dbReference type="PRINTS" id="PR00344">
    <property type="entry name" value="BCTRLSENSOR"/>
</dbReference>
<dbReference type="SUPFAM" id="SSF55785">
    <property type="entry name" value="PYP-like sensor domain (PAS domain)"/>
    <property type="match status" value="1"/>
</dbReference>
<dbReference type="PROSITE" id="PS50112">
    <property type="entry name" value="PAS"/>
    <property type="match status" value="1"/>
</dbReference>
<evidence type="ECO:0000256" key="3">
    <source>
        <dbReference type="ARBA" id="ARBA00012438"/>
    </source>
</evidence>
<feature type="coiled-coil region" evidence="11">
    <location>
        <begin position="44"/>
        <end position="78"/>
    </location>
</feature>
<evidence type="ECO:0000256" key="11">
    <source>
        <dbReference type="SAM" id="Coils"/>
    </source>
</evidence>
<dbReference type="PROSITE" id="PS50109">
    <property type="entry name" value="HIS_KIN"/>
    <property type="match status" value="1"/>
</dbReference>
<sequence>MSQSAALVPGPNNPHATLLALRARAEQYRHLVTQHPSPEIPVDTQRLVQELQVHQIELEMQNEELLLAQAEAETARARYLDLYDFAPVGYFTLSPAGQIEQLNLHASQMLGTERLRLVQRRFALFVAPAQRLEFEQFLARVLRTDATQSCELPLLRDDGTPFHGQLEGLRVATPAGLQCRLAVLDISARQQEVLAAILTTQETERKRIAEALHNGLGQLLYATKLSLEGRSGTPVSVRESLKLLEEAIRATRTISFELTPGILEDFGLRTALEELAKRIAPACLPVRLHLTGLEQRLAPSVEIAVYRVVQELLNNVMKHARATEVVVHLVRESHRLEVSVEDDGCGFEPAAQAQQPLAGIGLAGVRNRVALLGGELSVVSRLGRGTIISFGLAV</sequence>
<keyword evidence="15" id="KW-1185">Reference proteome</keyword>
<dbReference type="InterPro" id="IPR004358">
    <property type="entry name" value="Sig_transdc_His_kin-like_C"/>
</dbReference>
<keyword evidence="7" id="KW-0418">Kinase</keyword>
<dbReference type="InterPro" id="IPR036890">
    <property type="entry name" value="HATPase_C_sf"/>
</dbReference>
<dbReference type="SMART" id="SM00091">
    <property type="entry name" value="PAS"/>
    <property type="match status" value="1"/>
</dbReference>
<comment type="subcellular location">
    <subcellularLocation>
        <location evidence="2">Cell membrane</location>
        <topology evidence="2">Multi-pass membrane protein</topology>
    </subcellularLocation>
</comment>
<dbReference type="SUPFAM" id="SSF55874">
    <property type="entry name" value="ATPase domain of HSP90 chaperone/DNA topoisomerase II/histidine kinase"/>
    <property type="match status" value="1"/>
</dbReference>
<keyword evidence="8" id="KW-1133">Transmembrane helix</keyword>
<dbReference type="Gene3D" id="1.20.5.1930">
    <property type="match status" value="1"/>
</dbReference>
<organism evidence="14 15">
    <name type="scientific">Hymenobacter frigidus</name>
    <dbReference type="NCBI Taxonomy" id="1524095"/>
    <lineage>
        <taxon>Bacteria</taxon>
        <taxon>Pseudomonadati</taxon>
        <taxon>Bacteroidota</taxon>
        <taxon>Cytophagia</taxon>
        <taxon>Cytophagales</taxon>
        <taxon>Hymenobacteraceae</taxon>
        <taxon>Hymenobacter</taxon>
    </lineage>
</organism>
<evidence type="ECO:0000313" key="15">
    <source>
        <dbReference type="Proteomes" id="UP000637774"/>
    </source>
</evidence>
<proteinExistence type="predicted"/>
<dbReference type="PANTHER" id="PTHR24421">
    <property type="entry name" value="NITRATE/NITRITE SENSOR PROTEIN NARX-RELATED"/>
    <property type="match status" value="1"/>
</dbReference>
<dbReference type="Pfam" id="PF13426">
    <property type="entry name" value="PAS_9"/>
    <property type="match status" value="1"/>
</dbReference>
<dbReference type="RefSeq" id="WP_188562522.1">
    <property type="nucleotide sequence ID" value="NZ_BMGY01000024.1"/>
</dbReference>
<evidence type="ECO:0000256" key="4">
    <source>
        <dbReference type="ARBA" id="ARBA00022475"/>
    </source>
</evidence>
<gene>
    <name evidence="14" type="ORF">GCM10011495_26090</name>
</gene>
<evidence type="ECO:0000256" key="9">
    <source>
        <dbReference type="ARBA" id="ARBA00023012"/>
    </source>
</evidence>
<dbReference type="Proteomes" id="UP000637774">
    <property type="component" value="Unassembled WGS sequence"/>
</dbReference>
<dbReference type="EMBL" id="BMGY01000024">
    <property type="protein sequence ID" value="GGH87361.1"/>
    <property type="molecule type" value="Genomic_DNA"/>
</dbReference>
<name>A0ABQ2A732_9BACT</name>
<dbReference type="Gene3D" id="3.30.450.20">
    <property type="entry name" value="PAS domain"/>
    <property type="match status" value="1"/>
</dbReference>
<keyword evidence="4" id="KW-1003">Cell membrane</keyword>
<dbReference type="Pfam" id="PF02518">
    <property type="entry name" value="HATPase_c"/>
    <property type="match status" value="1"/>
</dbReference>
<dbReference type="Gene3D" id="3.30.565.10">
    <property type="entry name" value="Histidine kinase-like ATPase, C-terminal domain"/>
    <property type="match status" value="1"/>
</dbReference>
<dbReference type="InterPro" id="IPR000014">
    <property type="entry name" value="PAS"/>
</dbReference>
<evidence type="ECO:0000256" key="8">
    <source>
        <dbReference type="ARBA" id="ARBA00022989"/>
    </source>
</evidence>
<keyword evidence="9" id="KW-0902">Two-component regulatory system</keyword>
<accession>A0ABQ2A732</accession>
<evidence type="ECO:0000256" key="2">
    <source>
        <dbReference type="ARBA" id="ARBA00004651"/>
    </source>
</evidence>
<evidence type="ECO:0000256" key="6">
    <source>
        <dbReference type="ARBA" id="ARBA00022692"/>
    </source>
</evidence>
<keyword evidence="11" id="KW-0175">Coiled coil</keyword>
<keyword evidence="5" id="KW-0808">Transferase</keyword>
<dbReference type="PANTHER" id="PTHR24421:SF37">
    <property type="entry name" value="SENSOR HISTIDINE KINASE NARS"/>
    <property type="match status" value="1"/>
</dbReference>
<comment type="catalytic activity">
    <reaction evidence="1">
        <text>ATP + protein L-histidine = ADP + protein N-phospho-L-histidine.</text>
        <dbReference type="EC" id="2.7.13.3"/>
    </reaction>
</comment>
<evidence type="ECO:0000256" key="7">
    <source>
        <dbReference type="ARBA" id="ARBA00022777"/>
    </source>
</evidence>
<evidence type="ECO:0000256" key="5">
    <source>
        <dbReference type="ARBA" id="ARBA00022679"/>
    </source>
</evidence>
<dbReference type="SMART" id="SM00387">
    <property type="entry name" value="HATPase_c"/>
    <property type="match status" value="1"/>
</dbReference>
<evidence type="ECO:0000256" key="10">
    <source>
        <dbReference type="ARBA" id="ARBA00023136"/>
    </source>
</evidence>
<protein>
    <recommendedName>
        <fullName evidence="3">histidine kinase</fullName>
        <ecNumber evidence="3">2.7.13.3</ecNumber>
    </recommendedName>
</protein>
<dbReference type="InterPro" id="IPR005467">
    <property type="entry name" value="His_kinase_dom"/>
</dbReference>
<dbReference type="InterPro" id="IPR003594">
    <property type="entry name" value="HATPase_dom"/>
</dbReference>
<dbReference type="CDD" id="cd16917">
    <property type="entry name" value="HATPase_UhpB-NarQ-NarX-like"/>
    <property type="match status" value="1"/>
</dbReference>
<evidence type="ECO:0000313" key="14">
    <source>
        <dbReference type="EMBL" id="GGH87361.1"/>
    </source>
</evidence>
<dbReference type="InterPro" id="IPR035965">
    <property type="entry name" value="PAS-like_dom_sf"/>
</dbReference>
<evidence type="ECO:0000259" key="12">
    <source>
        <dbReference type="PROSITE" id="PS50109"/>
    </source>
</evidence>
<evidence type="ECO:0000259" key="13">
    <source>
        <dbReference type="PROSITE" id="PS50112"/>
    </source>
</evidence>
<keyword evidence="10" id="KW-0472">Membrane</keyword>
<feature type="domain" description="PAS" evidence="13">
    <location>
        <begin position="75"/>
        <end position="145"/>
    </location>
</feature>
<dbReference type="InterPro" id="IPR050482">
    <property type="entry name" value="Sensor_HK_TwoCompSys"/>
</dbReference>
<reference evidence="15" key="1">
    <citation type="journal article" date="2019" name="Int. J. Syst. Evol. Microbiol.">
        <title>The Global Catalogue of Microorganisms (GCM) 10K type strain sequencing project: providing services to taxonomists for standard genome sequencing and annotation.</title>
        <authorList>
            <consortium name="The Broad Institute Genomics Platform"/>
            <consortium name="The Broad Institute Genome Sequencing Center for Infectious Disease"/>
            <person name="Wu L."/>
            <person name="Ma J."/>
        </authorList>
    </citation>
    <scope>NUCLEOTIDE SEQUENCE [LARGE SCALE GENOMIC DNA]</scope>
    <source>
        <strain evidence="15">CGMCC 1.14966</strain>
    </source>
</reference>